<name>A0ACC0CND6_9PEZI</name>
<sequence>MTFDIHPNVSTHNMADNKVVKAKHLPTKVDQPQDLAKQYGSIHTEAWVSYLPPSWIPYIQLARPSPPAEVFLIYFPHLFGVINSAVQQRSPASEVMKMCVIMLGGSFFFSNAIHICNDLVDAPIDTFVTRTSQRPIARGAVSDFVAFIFAGTQTLGAAVVLVYFLPAQSVLYAAPNLTPTIYYPWSKRHTDFARVVLGV</sequence>
<dbReference type="Proteomes" id="UP001497680">
    <property type="component" value="Unassembled WGS sequence"/>
</dbReference>
<protein>
    <submittedName>
        <fullName evidence="1">Uncharacterized protein</fullName>
    </submittedName>
</protein>
<proteinExistence type="predicted"/>
<keyword evidence="2" id="KW-1185">Reference proteome</keyword>
<evidence type="ECO:0000313" key="1">
    <source>
        <dbReference type="EMBL" id="KAI6081865.1"/>
    </source>
</evidence>
<organism evidence="1 2">
    <name type="scientific">Hypoxylon rubiginosum</name>
    <dbReference type="NCBI Taxonomy" id="110542"/>
    <lineage>
        <taxon>Eukaryota</taxon>
        <taxon>Fungi</taxon>
        <taxon>Dikarya</taxon>
        <taxon>Ascomycota</taxon>
        <taxon>Pezizomycotina</taxon>
        <taxon>Sordariomycetes</taxon>
        <taxon>Xylariomycetidae</taxon>
        <taxon>Xylariales</taxon>
        <taxon>Hypoxylaceae</taxon>
        <taxon>Hypoxylon</taxon>
    </lineage>
</organism>
<reference evidence="1 2" key="1">
    <citation type="journal article" date="2022" name="New Phytol.">
        <title>Ecological generalism drives hyperdiversity of secondary metabolite gene clusters in xylarialean endophytes.</title>
        <authorList>
            <person name="Franco M.E.E."/>
            <person name="Wisecaver J.H."/>
            <person name="Arnold A.E."/>
            <person name="Ju Y.M."/>
            <person name="Slot J.C."/>
            <person name="Ahrendt S."/>
            <person name="Moore L.P."/>
            <person name="Eastman K.E."/>
            <person name="Scott K."/>
            <person name="Konkel Z."/>
            <person name="Mondo S.J."/>
            <person name="Kuo A."/>
            <person name="Hayes R.D."/>
            <person name="Haridas S."/>
            <person name="Andreopoulos B."/>
            <person name="Riley R."/>
            <person name="LaButti K."/>
            <person name="Pangilinan J."/>
            <person name="Lipzen A."/>
            <person name="Amirebrahimi M."/>
            <person name="Yan J."/>
            <person name="Adam C."/>
            <person name="Keymanesh K."/>
            <person name="Ng V."/>
            <person name="Louie K."/>
            <person name="Northen T."/>
            <person name="Drula E."/>
            <person name="Henrissat B."/>
            <person name="Hsieh H.M."/>
            <person name="Youens-Clark K."/>
            <person name="Lutzoni F."/>
            <person name="Miadlikowska J."/>
            <person name="Eastwood D.C."/>
            <person name="Hamelin R.C."/>
            <person name="Grigoriev I.V."/>
            <person name="U'Ren J.M."/>
        </authorList>
    </citation>
    <scope>NUCLEOTIDE SEQUENCE [LARGE SCALE GENOMIC DNA]</scope>
    <source>
        <strain evidence="1 2">ER1909</strain>
    </source>
</reference>
<comment type="caution">
    <text evidence="1">The sequence shown here is derived from an EMBL/GenBank/DDBJ whole genome shotgun (WGS) entry which is preliminary data.</text>
</comment>
<dbReference type="EMBL" id="MU394384">
    <property type="protein sequence ID" value="KAI6081865.1"/>
    <property type="molecule type" value="Genomic_DNA"/>
</dbReference>
<evidence type="ECO:0000313" key="2">
    <source>
        <dbReference type="Proteomes" id="UP001497680"/>
    </source>
</evidence>
<gene>
    <name evidence="1" type="ORF">F4821DRAFT_248396</name>
</gene>
<accession>A0ACC0CND6</accession>